<keyword evidence="2" id="KW-0378">Hydrolase</keyword>
<dbReference type="Gramene" id="TraesWEE_scaffold_009179_01G000100.1">
    <property type="protein sequence ID" value="TraesWEE_scaffold_009179_01G000100.1"/>
    <property type="gene ID" value="TraesWEE_scaffold_009179_01G000100"/>
</dbReference>
<dbReference type="RefSeq" id="XP_044369134.1">
    <property type="nucleotide sequence ID" value="XM_044513199.1"/>
</dbReference>
<dbReference type="Gramene" id="TraesJUL4B03G02298090.1">
    <property type="protein sequence ID" value="TraesJUL4B03G02298090.1"/>
    <property type="gene ID" value="TraesJUL4B03G02298090"/>
</dbReference>
<keyword evidence="6" id="KW-1185">Reference proteome</keyword>
<reference evidence="5" key="2">
    <citation type="submission" date="2018-10" db="UniProtKB">
        <authorList>
            <consortium name="EnsemblPlants"/>
        </authorList>
    </citation>
    <scope>IDENTIFICATION</scope>
</reference>
<feature type="compositionally biased region" description="Low complexity" evidence="3">
    <location>
        <begin position="61"/>
        <end position="73"/>
    </location>
</feature>
<dbReference type="Gramene" id="TraesJUL4B03G02298090.2">
    <property type="protein sequence ID" value="TraesJUL4B03G02298090.2"/>
    <property type="gene ID" value="TraesJUL4B03G02298090"/>
</dbReference>
<dbReference type="Gramene" id="TraesKAR4B01G0111030.6">
    <property type="protein sequence ID" value="cds.TraesKAR4B01G0111030.6"/>
    <property type="gene ID" value="TraesKAR4B01G0111030"/>
</dbReference>
<accession>A0A3B6IMT4</accession>
<dbReference type="SMR" id="A0A3B6IMT4"/>
<dbReference type="PaxDb" id="4565-Traes_4BS_2E70D3C9E.2"/>
<dbReference type="Gene3D" id="3.60.10.10">
    <property type="entry name" value="Endonuclease/exonuclease/phosphatase"/>
    <property type="match status" value="2"/>
</dbReference>
<dbReference type="RefSeq" id="XP_044369136.1">
    <property type="nucleotide sequence ID" value="XM_044513201.1"/>
</dbReference>
<feature type="region of interest" description="Disordered" evidence="3">
    <location>
        <begin position="170"/>
        <end position="246"/>
    </location>
</feature>
<dbReference type="Gramene" id="TraesMAC4B03G02277510.2">
    <property type="protein sequence ID" value="TraesMAC4B03G02277510.2"/>
    <property type="gene ID" value="TraesMAC4B03G02277510"/>
</dbReference>
<reference evidence="5" key="1">
    <citation type="submission" date="2018-08" db="EMBL/GenBank/DDBJ databases">
        <authorList>
            <person name="Rossello M."/>
        </authorList>
    </citation>
    <scope>NUCLEOTIDE SEQUENCE [LARGE SCALE GENOMIC DNA]</scope>
    <source>
        <strain evidence="5">cv. Chinese Spring</strain>
    </source>
</reference>
<dbReference type="Pfam" id="PF22669">
    <property type="entry name" value="Exo_endo_phos2"/>
    <property type="match status" value="2"/>
</dbReference>
<dbReference type="GO" id="GO:0034485">
    <property type="term" value="F:phosphatidylinositol-3,4,5-trisphosphate 5-phosphatase activity"/>
    <property type="evidence" value="ECO:0000318"/>
    <property type="project" value="GO_Central"/>
</dbReference>
<gene>
    <name evidence="5" type="primary">LOC123091633</name>
</gene>
<organism evidence="5">
    <name type="scientific">Triticum aestivum</name>
    <name type="common">Wheat</name>
    <dbReference type="NCBI Taxonomy" id="4565"/>
    <lineage>
        <taxon>Eukaryota</taxon>
        <taxon>Viridiplantae</taxon>
        <taxon>Streptophyta</taxon>
        <taxon>Embryophyta</taxon>
        <taxon>Tracheophyta</taxon>
        <taxon>Spermatophyta</taxon>
        <taxon>Magnoliopsida</taxon>
        <taxon>Liliopsida</taxon>
        <taxon>Poales</taxon>
        <taxon>Poaceae</taxon>
        <taxon>BOP clade</taxon>
        <taxon>Pooideae</taxon>
        <taxon>Triticodae</taxon>
        <taxon>Triticeae</taxon>
        <taxon>Triticinae</taxon>
        <taxon>Triticum</taxon>
    </lineage>
</organism>
<protein>
    <recommendedName>
        <fullName evidence="4">Inositol polyphosphate-related phosphatase domain-containing protein</fullName>
    </recommendedName>
</protein>
<dbReference type="Gramene" id="TraesCAD_scaffold_000494_01G000100.1">
    <property type="protein sequence ID" value="TraesCAD_scaffold_000494_01G000100.1"/>
    <property type="gene ID" value="TraesCAD_scaffold_000494_01G000100"/>
</dbReference>
<dbReference type="Gramene" id="TraesJUL4B03G02298090.5">
    <property type="protein sequence ID" value="TraesJUL4B03G02298090.5"/>
    <property type="gene ID" value="TraesJUL4B03G02298090"/>
</dbReference>
<feature type="compositionally biased region" description="Polar residues" evidence="3">
    <location>
        <begin position="190"/>
        <end position="208"/>
    </location>
</feature>
<dbReference type="RefSeq" id="XP_044369135.1">
    <property type="nucleotide sequence ID" value="XM_044513200.1"/>
</dbReference>
<dbReference type="Gramene" id="TraesKAR4B01G0111030.5">
    <property type="protein sequence ID" value="cds.TraesKAR4B01G0111030.5"/>
    <property type="gene ID" value="TraesKAR4B01G0111030"/>
</dbReference>
<dbReference type="PANTHER" id="PTHR45666:SF20">
    <property type="entry name" value="TYPE I INOSITOL POLYPHOSPHATE 5-PHOSPHATASE 10"/>
    <property type="match status" value="1"/>
</dbReference>
<feature type="compositionally biased region" description="Low complexity" evidence="3">
    <location>
        <begin position="170"/>
        <end position="188"/>
    </location>
</feature>
<comment type="similarity">
    <text evidence="1">Belongs to the inositol polyphosphate 5-phosphatase family.</text>
</comment>
<dbReference type="AlphaFoldDB" id="A0A3B6IMT4"/>
<dbReference type="Gramene" id="TraesPARA_EIv1.0_1337460.1">
    <property type="protein sequence ID" value="TraesPARA_EIv1.0_1337460.1.CDS"/>
    <property type="gene ID" value="TraesPARA_EIv1.0_1337460"/>
</dbReference>
<dbReference type="Gramene" id="TraesKAR4B01G0111030.4">
    <property type="protein sequence ID" value="cds.TraesKAR4B01G0111030.4"/>
    <property type="gene ID" value="TraesKAR4B01G0111030"/>
</dbReference>
<evidence type="ECO:0000259" key="4">
    <source>
        <dbReference type="SMART" id="SM00128"/>
    </source>
</evidence>
<dbReference type="OrthoDB" id="62798at2759"/>
<dbReference type="KEGG" id="taes:123091633"/>
<dbReference type="Gramene" id="TraesPARA_EIv1.0_1337460.2">
    <property type="protein sequence ID" value="TraesPARA_EIv1.0_1337460.2.CDS"/>
    <property type="gene ID" value="TraesPARA_EIv1.0_1337460"/>
</dbReference>
<name>A0A3B6IMT4_WHEAT</name>
<feature type="region of interest" description="Disordered" evidence="3">
    <location>
        <begin position="1"/>
        <end position="73"/>
    </location>
</feature>
<dbReference type="SUPFAM" id="SSF56219">
    <property type="entry name" value="DNase I-like"/>
    <property type="match status" value="1"/>
</dbReference>
<dbReference type="GO" id="GO:0004445">
    <property type="term" value="F:inositol-polyphosphate 5-phosphatase activity"/>
    <property type="evidence" value="ECO:0007669"/>
    <property type="project" value="InterPro"/>
</dbReference>
<proteinExistence type="inferred from homology"/>
<dbReference type="Gramene" id="TraesSYM4B03G02304830.2">
    <property type="protein sequence ID" value="TraesSYM4B03G02304830.2"/>
    <property type="gene ID" value="TraesSYM4B03G02304830"/>
</dbReference>
<feature type="compositionally biased region" description="Polar residues" evidence="3">
    <location>
        <begin position="36"/>
        <end position="53"/>
    </location>
</feature>
<dbReference type="InterPro" id="IPR000300">
    <property type="entry name" value="IPPc"/>
</dbReference>
<dbReference type="SMART" id="SM00128">
    <property type="entry name" value="IPPc"/>
    <property type="match status" value="1"/>
</dbReference>
<dbReference type="Gramene" id="TraesJUL4B03G02298090.4">
    <property type="protein sequence ID" value="TraesJUL4B03G02298090.4"/>
    <property type="gene ID" value="TraesJUL4B03G02298090"/>
</dbReference>
<dbReference type="Gramene" id="TraesARI4B03G02314070.2">
    <property type="protein sequence ID" value="TraesARI4B03G02314070.2"/>
    <property type="gene ID" value="TraesARI4B03G02314070"/>
</dbReference>
<dbReference type="GeneID" id="123091633"/>
<dbReference type="GO" id="GO:0004439">
    <property type="term" value="F:phosphatidylinositol-4,5-bisphosphate 5-phosphatase activity"/>
    <property type="evidence" value="ECO:0000318"/>
    <property type="project" value="GO_Central"/>
</dbReference>
<dbReference type="EnsemblPlants" id="TraesCS4B02G129000.1">
    <property type="protein sequence ID" value="TraesCS4B02G129000.1"/>
    <property type="gene ID" value="TraesCS4B02G129000"/>
</dbReference>
<dbReference type="OMA" id="GTECSIN"/>
<dbReference type="Gramene" id="TraesCS4B03G0303900.1">
    <property type="protein sequence ID" value="TraesCS4B03G0303900.1.CDS"/>
    <property type="gene ID" value="TraesCS4B03G0303900"/>
</dbReference>
<evidence type="ECO:0000256" key="2">
    <source>
        <dbReference type="ARBA" id="ARBA00022801"/>
    </source>
</evidence>
<evidence type="ECO:0000256" key="1">
    <source>
        <dbReference type="ARBA" id="ARBA00010768"/>
    </source>
</evidence>
<dbReference type="Proteomes" id="UP000019116">
    <property type="component" value="Chromosome 4B"/>
</dbReference>
<dbReference type="InterPro" id="IPR036691">
    <property type="entry name" value="Endo/exonu/phosph_ase_sf"/>
</dbReference>
<dbReference type="Gramene" id="TraesCS4B02G129000.1">
    <property type="protein sequence ID" value="TraesCS4B02G129000.1"/>
    <property type="gene ID" value="TraesCS4B02G129000"/>
</dbReference>
<dbReference type="GO" id="GO:0046856">
    <property type="term" value="P:phosphatidylinositol dephosphorylation"/>
    <property type="evidence" value="ECO:0000318"/>
    <property type="project" value="GO_Central"/>
</dbReference>
<dbReference type="Gramene" id="TraesKAR4B01G0111030.2">
    <property type="protein sequence ID" value="cds.TraesKAR4B01G0111030.2"/>
    <property type="gene ID" value="TraesKAR4B01G0111030"/>
</dbReference>
<feature type="domain" description="Inositol polyphosphate-related phosphatase" evidence="4">
    <location>
        <begin position="251"/>
        <end position="547"/>
    </location>
</feature>
<dbReference type="PANTHER" id="PTHR45666">
    <property type="entry name" value="TYPE IV INOSITOL POLYPHOSPHATE 5-PHOSPHATASE 9"/>
    <property type="match status" value="1"/>
</dbReference>
<dbReference type="STRING" id="4565.A0A3B6IMT4"/>
<evidence type="ECO:0000256" key="3">
    <source>
        <dbReference type="SAM" id="MobiDB-lite"/>
    </source>
</evidence>
<evidence type="ECO:0000313" key="6">
    <source>
        <dbReference type="Proteomes" id="UP000019116"/>
    </source>
</evidence>
<dbReference type="Gramene" id="TraesLAC4B03G02231400.2">
    <property type="protein sequence ID" value="TraesLAC4B03G02231400.2"/>
    <property type="gene ID" value="TraesLAC4B03G02231400"/>
</dbReference>
<dbReference type="Gramene" id="TraesCLE_scaffold_003331_01G000100.1">
    <property type="protein sequence ID" value="TraesCLE_scaffold_003331_01G000100.1"/>
    <property type="gene ID" value="TraesCLE_scaffold_003331_01G000100"/>
</dbReference>
<evidence type="ECO:0000313" key="5">
    <source>
        <dbReference type="EnsemblPlants" id="TraesCS4B02G129000.1"/>
    </source>
</evidence>
<sequence>MSHSFDAGRRSWAQKMDQKTNRRKKSPFGRIPTVKGRNSSSRYGAEHSMNTTVDLRESPEHSPMASPSASSSSFFKSTSLKFSNYSSPVSTSTHIESFRVFAATWNVAGKTPDMELNLNDFLPSDDHSDVYVLGFQEVVPLNAGNVLVIEDNEPASRWLALINQALNRTSSSPPASRSFSQSASPASALHTASSSPLDPSQFHKNGSSPREVRRAAITRGRRLKSCTCPTERPPRRRPYSKSSSSCLMMRCGSSKNRRRYAVEGDTTTSDEEDMDVVVDGGGEASSMASDATLLLQPAAANLQRRYCLVACKQMVGLFATVWARRELVAHIGHVRLSCVGRGIMGRLGNKGCISVSMSLHQTSLCFVCSHLASGEKDGDELRRNSDVVEILKNTQFRRVCKRSGRRIPERILDHDRVIWLGDLNYRIALSYAEAKKLVDTGDWAALFEKDQLKTEREGGVFRGWSEGVISFAPTYKYSWNSDSYYVGEDDDGAASKKKTKRRTPAWCDRILWRGDGIVQVAYVRGESKFSDHRPVCGAFIVEIAVLDGAAKMVKLVAATASMKVGAEELLLPRQP</sequence>
<dbReference type="Gramene" id="TraesJUL4B03G02298090.3">
    <property type="protein sequence ID" value="TraesJUL4B03G02298090.3"/>
    <property type="gene ID" value="TraesJUL4B03G02298090"/>
</dbReference>
<dbReference type="InterPro" id="IPR045849">
    <property type="entry name" value="IP5P_plant"/>
</dbReference>